<dbReference type="GO" id="GO:0003700">
    <property type="term" value="F:DNA-binding transcription factor activity"/>
    <property type="evidence" value="ECO:0007669"/>
    <property type="project" value="InterPro"/>
</dbReference>
<dbReference type="PROSITE" id="PS01124">
    <property type="entry name" value="HTH_ARAC_FAMILY_2"/>
    <property type="match status" value="1"/>
</dbReference>
<dbReference type="SUPFAM" id="SSF46689">
    <property type="entry name" value="Homeodomain-like"/>
    <property type="match status" value="2"/>
</dbReference>
<evidence type="ECO:0000313" key="6">
    <source>
        <dbReference type="Proteomes" id="UP000509597"/>
    </source>
</evidence>
<name>A0A7H9BNP7_9NEIS</name>
<organism evidence="5 6">
    <name type="scientific">Chitinibacter bivalviorum</name>
    <dbReference type="NCBI Taxonomy" id="2739434"/>
    <lineage>
        <taxon>Bacteria</taxon>
        <taxon>Pseudomonadati</taxon>
        <taxon>Pseudomonadota</taxon>
        <taxon>Betaproteobacteria</taxon>
        <taxon>Neisseriales</taxon>
        <taxon>Chitinibacteraceae</taxon>
        <taxon>Chitinibacter</taxon>
    </lineage>
</organism>
<dbReference type="Gene3D" id="1.10.10.60">
    <property type="entry name" value="Homeodomain-like"/>
    <property type="match status" value="2"/>
</dbReference>
<dbReference type="InterPro" id="IPR018060">
    <property type="entry name" value="HTH_AraC"/>
</dbReference>
<accession>A0A7H9BNP7</accession>
<dbReference type="InterPro" id="IPR009057">
    <property type="entry name" value="Homeodomain-like_sf"/>
</dbReference>
<evidence type="ECO:0000256" key="1">
    <source>
        <dbReference type="ARBA" id="ARBA00023015"/>
    </source>
</evidence>
<dbReference type="GO" id="GO:0043565">
    <property type="term" value="F:sequence-specific DNA binding"/>
    <property type="evidence" value="ECO:0007669"/>
    <property type="project" value="InterPro"/>
</dbReference>
<dbReference type="PRINTS" id="PR00032">
    <property type="entry name" value="HTHARAC"/>
</dbReference>
<dbReference type="KEGG" id="chiz:HQ393_12305"/>
<evidence type="ECO:0000256" key="3">
    <source>
        <dbReference type="ARBA" id="ARBA00023163"/>
    </source>
</evidence>
<keyword evidence="1" id="KW-0805">Transcription regulation</keyword>
<dbReference type="InterPro" id="IPR050959">
    <property type="entry name" value="MarA-like"/>
</dbReference>
<reference evidence="5 6" key="1">
    <citation type="submission" date="2020-07" db="EMBL/GenBank/DDBJ databases">
        <title>Complete genome sequence of Chitinibacter sp. 2T18.</title>
        <authorList>
            <person name="Bae J.-W."/>
            <person name="Choi J.-W."/>
        </authorList>
    </citation>
    <scope>NUCLEOTIDE SEQUENCE [LARGE SCALE GENOMIC DNA]</scope>
    <source>
        <strain evidence="5 6">2T18</strain>
    </source>
</reference>
<sequence length="294" mass="33907">MDLSPRTSRLLNTCLQLEQQLSTPWRLDDLARNASYSATHFERVFAELTGHTPIDYLQQRRLLRAALRTRHENTPLLQIAHETGFSSDSVFSRNFRKAFGFAPRDWRKGAWLEFHLDIQARWRRLHQSDPQGTSDESLMASLEACKPDIALSARVRFCPRLPIWCTRRFGLWGRYAAEYGQILKNTLPSGERPPLWCAITREDPGFITGEQGFAEWAVLATGAPPEGWLVDKMPAGYYLCLAYRGAGAQFRWLYSDWLECQQRWIPDASRPHLHLFRNNGAIEHGELRLPVRLA</sequence>
<keyword evidence="2" id="KW-0238">DNA-binding</keyword>
<dbReference type="EMBL" id="CP058627">
    <property type="protein sequence ID" value="QLG88954.1"/>
    <property type="molecule type" value="Genomic_DNA"/>
</dbReference>
<evidence type="ECO:0000259" key="4">
    <source>
        <dbReference type="PROSITE" id="PS01124"/>
    </source>
</evidence>
<dbReference type="InterPro" id="IPR020449">
    <property type="entry name" value="Tscrpt_reg_AraC-type_HTH"/>
</dbReference>
<protein>
    <submittedName>
        <fullName evidence="5">AraC family transcriptional regulator</fullName>
    </submittedName>
</protein>
<gene>
    <name evidence="5" type="ORF">HQ393_12305</name>
</gene>
<dbReference type="AlphaFoldDB" id="A0A7H9BNP7"/>
<evidence type="ECO:0000256" key="2">
    <source>
        <dbReference type="ARBA" id="ARBA00023125"/>
    </source>
</evidence>
<evidence type="ECO:0000313" key="5">
    <source>
        <dbReference type="EMBL" id="QLG88954.1"/>
    </source>
</evidence>
<dbReference type="Proteomes" id="UP000509597">
    <property type="component" value="Chromosome"/>
</dbReference>
<dbReference type="RefSeq" id="WP_179355456.1">
    <property type="nucleotide sequence ID" value="NZ_CP058627.1"/>
</dbReference>
<dbReference type="SMART" id="SM00342">
    <property type="entry name" value="HTH_ARAC"/>
    <property type="match status" value="1"/>
</dbReference>
<dbReference type="PANTHER" id="PTHR47504:SF5">
    <property type="entry name" value="RIGHT ORIGIN-BINDING PROTEIN"/>
    <property type="match status" value="1"/>
</dbReference>
<feature type="domain" description="HTH araC/xylS-type" evidence="4">
    <location>
        <begin position="11"/>
        <end position="109"/>
    </location>
</feature>
<keyword evidence="3" id="KW-0804">Transcription</keyword>
<keyword evidence="6" id="KW-1185">Reference proteome</keyword>
<dbReference type="PANTHER" id="PTHR47504">
    <property type="entry name" value="RIGHT ORIGIN-BINDING PROTEIN"/>
    <property type="match status" value="1"/>
</dbReference>
<proteinExistence type="predicted"/>
<dbReference type="Pfam" id="PF12833">
    <property type="entry name" value="HTH_18"/>
    <property type="match status" value="1"/>
</dbReference>